<dbReference type="OrthoDB" id="9799110at2"/>
<comment type="cofactor">
    <cofactor evidence="1">
        <name>a metal cation</name>
        <dbReference type="ChEBI" id="CHEBI:25213"/>
    </cofactor>
</comment>
<dbReference type="InterPro" id="IPR011147">
    <property type="entry name" value="Bifunc_Aspkin/hSer_DH"/>
</dbReference>
<dbReference type="SUPFAM" id="SSF55347">
    <property type="entry name" value="Glyceraldehyde-3-phosphate dehydrogenase-like, C-terminal domain"/>
    <property type="match status" value="1"/>
</dbReference>
<keyword evidence="8 12" id="KW-0560">Oxidoreductase</keyword>
<dbReference type="Gene3D" id="3.30.360.10">
    <property type="entry name" value="Dihydrodipicolinate Reductase, domain 2"/>
    <property type="match status" value="1"/>
</dbReference>
<dbReference type="GO" id="GO:0009090">
    <property type="term" value="P:homoserine biosynthetic process"/>
    <property type="evidence" value="ECO:0007669"/>
    <property type="project" value="UniProtKB-ARBA"/>
</dbReference>
<evidence type="ECO:0000256" key="8">
    <source>
        <dbReference type="ARBA" id="ARBA00023002"/>
    </source>
</evidence>
<evidence type="ECO:0000256" key="10">
    <source>
        <dbReference type="ARBA" id="ARBA00048841"/>
    </source>
</evidence>
<dbReference type="InterPro" id="IPR019811">
    <property type="entry name" value="HDH_CS"/>
</dbReference>
<dbReference type="EC" id="1.1.1.3" evidence="4 12"/>
<sequence>MSTEIKENNTSRIDLQLLKKKKVNLAVFGHGNVGGKLLDQILESAASISERKHIVLNVFAVANSGQLLFQTDGIDENWRNKLKAEKAGWDISEVIKFARQYNLKNLIAIDNTGSTEFVEHYPKLIEGGFNLVSSNKHPNTRDLEFYHELRSLLQRHEKEFFYETNVGAGLPLIDTIKLLHLSGENITRIRGVFSGSLSYIFNTFSENDDSFGNVLKKAMNYGFTEPDPREDLSGNDVGRKLLILARELDLHHELTDVNIENLIPKPLRTIPKHEFLEQLDALDVKFHIKKRNQKKDHVLRYIGDLHGDLSEVNGGTLDVKLVSVPRDSTLGQLSNSDSLFEIYTQNYAQHPITIKGAGAGGAVTARGVLGDILRLSDKL</sequence>
<dbReference type="GO" id="GO:0009089">
    <property type="term" value="P:lysine biosynthetic process via diaminopimelate"/>
    <property type="evidence" value="ECO:0007669"/>
    <property type="project" value="UniProtKB-ARBA"/>
</dbReference>
<keyword evidence="16" id="KW-0808">Transferase</keyword>
<dbReference type="InterPro" id="IPR001342">
    <property type="entry name" value="HDH_cat"/>
</dbReference>
<dbReference type="Gene3D" id="3.40.50.720">
    <property type="entry name" value="NAD(P)-binding Rossmann-like Domain"/>
    <property type="match status" value="1"/>
</dbReference>
<dbReference type="Proteomes" id="UP000238442">
    <property type="component" value="Chromosome"/>
</dbReference>
<keyword evidence="7 12" id="KW-0521">NADP</keyword>
<dbReference type="GO" id="GO:0009086">
    <property type="term" value="P:methionine biosynthetic process"/>
    <property type="evidence" value="ECO:0007669"/>
    <property type="project" value="UniProtKB-KW"/>
</dbReference>
<feature type="domain" description="Aspartate/homoserine dehydrogenase NAD-binding" evidence="15">
    <location>
        <begin position="29"/>
        <end position="163"/>
    </location>
</feature>
<dbReference type="RefSeq" id="WP_105217609.1">
    <property type="nucleotide sequence ID" value="NZ_CP027062.1"/>
</dbReference>
<organism evidence="16 17">
    <name type="scientific">Pukyongia salina</name>
    <dbReference type="NCBI Taxonomy" id="2094025"/>
    <lineage>
        <taxon>Bacteria</taxon>
        <taxon>Pseudomonadati</taxon>
        <taxon>Bacteroidota</taxon>
        <taxon>Flavobacteriia</taxon>
        <taxon>Flavobacteriales</taxon>
        <taxon>Flavobacteriaceae</taxon>
        <taxon>Pukyongia</taxon>
    </lineage>
</organism>
<dbReference type="EMBL" id="CP027062">
    <property type="protein sequence ID" value="AVI52370.1"/>
    <property type="molecule type" value="Genomic_DNA"/>
</dbReference>
<dbReference type="UniPathway" id="UPA00050">
    <property type="reaction ID" value="UER00063"/>
</dbReference>
<name>A0A2S0I0I3_9FLAO</name>
<dbReference type="GO" id="GO:0016301">
    <property type="term" value="F:kinase activity"/>
    <property type="evidence" value="ECO:0007669"/>
    <property type="project" value="UniProtKB-KW"/>
</dbReference>
<keyword evidence="6 12" id="KW-0791">Threonine biosynthesis</keyword>
<comment type="pathway">
    <text evidence="2 12">Amino-acid biosynthesis; L-threonine biosynthesis; L-threonine from L-aspartate: step 3/5.</text>
</comment>
<comment type="catalytic activity">
    <reaction evidence="11">
        <text>L-homoserine + NAD(+) = L-aspartate 4-semialdehyde + NADH + H(+)</text>
        <dbReference type="Rhea" id="RHEA:15757"/>
        <dbReference type="ChEBI" id="CHEBI:15378"/>
        <dbReference type="ChEBI" id="CHEBI:57476"/>
        <dbReference type="ChEBI" id="CHEBI:57540"/>
        <dbReference type="ChEBI" id="CHEBI:57945"/>
        <dbReference type="ChEBI" id="CHEBI:537519"/>
        <dbReference type="EC" id="1.1.1.3"/>
    </reaction>
    <physiologicalReaction direction="right-to-left" evidence="11">
        <dbReference type="Rhea" id="RHEA:15759"/>
    </physiologicalReaction>
</comment>
<accession>A0A2S0I0I3</accession>
<comment type="catalytic activity">
    <reaction evidence="10">
        <text>L-homoserine + NADP(+) = L-aspartate 4-semialdehyde + NADPH + H(+)</text>
        <dbReference type="Rhea" id="RHEA:15761"/>
        <dbReference type="ChEBI" id="CHEBI:15378"/>
        <dbReference type="ChEBI" id="CHEBI:57476"/>
        <dbReference type="ChEBI" id="CHEBI:57783"/>
        <dbReference type="ChEBI" id="CHEBI:58349"/>
        <dbReference type="ChEBI" id="CHEBI:537519"/>
        <dbReference type="EC" id="1.1.1.3"/>
    </reaction>
    <physiologicalReaction direction="right-to-left" evidence="10">
        <dbReference type="Rhea" id="RHEA:15763"/>
    </physiologicalReaction>
</comment>
<evidence type="ECO:0000256" key="6">
    <source>
        <dbReference type="ARBA" id="ARBA00022697"/>
    </source>
</evidence>
<evidence type="ECO:0000256" key="1">
    <source>
        <dbReference type="ARBA" id="ARBA00001920"/>
    </source>
</evidence>
<evidence type="ECO:0000313" key="17">
    <source>
        <dbReference type="Proteomes" id="UP000238442"/>
    </source>
</evidence>
<dbReference type="GO" id="GO:0009088">
    <property type="term" value="P:threonine biosynthetic process"/>
    <property type="evidence" value="ECO:0007669"/>
    <property type="project" value="UniProtKB-UniPathway"/>
</dbReference>
<evidence type="ECO:0000259" key="14">
    <source>
        <dbReference type="Pfam" id="PF00742"/>
    </source>
</evidence>
<proteinExistence type="inferred from homology"/>
<evidence type="ECO:0000256" key="5">
    <source>
        <dbReference type="ARBA" id="ARBA00022605"/>
    </source>
</evidence>
<dbReference type="GO" id="GO:0004412">
    <property type="term" value="F:homoserine dehydrogenase activity"/>
    <property type="evidence" value="ECO:0007669"/>
    <property type="project" value="UniProtKB-EC"/>
</dbReference>
<comment type="similarity">
    <text evidence="13">Belongs to the homoserine dehydrogenase family.</text>
</comment>
<dbReference type="UniPathway" id="UPA00051">
    <property type="reaction ID" value="UER00465"/>
</dbReference>
<evidence type="ECO:0000256" key="2">
    <source>
        <dbReference type="ARBA" id="ARBA00005056"/>
    </source>
</evidence>
<evidence type="ECO:0000256" key="7">
    <source>
        <dbReference type="ARBA" id="ARBA00022857"/>
    </source>
</evidence>
<dbReference type="PANTHER" id="PTHR43070:SF3">
    <property type="entry name" value="HOMOSERINE DEHYDROGENASE"/>
    <property type="match status" value="1"/>
</dbReference>
<gene>
    <name evidence="16" type="ORF">C5O00_08320</name>
</gene>
<evidence type="ECO:0000256" key="4">
    <source>
        <dbReference type="ARBA" id="ARBA00013213"/>
    </source>
</evidence>
<dbReference type="Pfam" id="PF00742">
    <property type="entry name" value="Homoserine_dh"/>
    <property type="match status" value="1"/>
</dbReference>
<dbReference type="Pfam" id="PF03447">
    <property type="entry name" value="NAD_binding_3"/>
    <property type="match status" value="1"/>
</dbReference>
<dbReference type="GO" id="GO:0050661">
    <property type="term" value="F:NADP binding"/>
    <property type="evidence" value="ECO:0007669"/>
    <property type="project" value="InterPro"/>
</dbReference>
<evidence type="ECO:0000256" key="12">
    <source>
        <dbReference type="RuleBase" id="RU000579"/>
    </source>
</evidence>
<feature type="domain" description="Homoserine dehydrogenase catalytic" evidence="14">
    <location>
        <begin position="171"/>
        <end position="373"/>
    </location>
</feature>
<dbReference type="InterPro" id="IPR036291">
    <property type="entry name" value="NAD(P)-bd_dom_sf"/>
</dbReference>
<evidence type="ECO:0000256" key="13">
    <source>
        <dbReference type="RuleBase" id="RU004171"/>
    </source>
</evidence>
<keyword evidence="16" id="KW-0418">Kinase</keyword>
<evidence type="ECO:0000256" key="11">
    <source>
        <dbReference type="ARBA" id="ARBA00049031"/>
    </source>
</evidence>
<dbReference type="SUPFAM" id="SSF51735">
    <property type="entry name" value="NAD(P)-binding Rossmann-fold domains"/>
    <property type="match status" value="1"/>
</dbReference>
<keyword evidence="5 12" id="KW-0028">Amino-acid biosynthesis</keyword>
<dbReference type="FunFam" id="3.30.360.10:FF:000006">
    <property type="entry name" value="Bifunctional aspartokinase/homoserine dehydrogenase"/>
    <property type="match status" value="1"/>
</dbReference>
<dbReference type="PROSITE" id="PS01042">
    <property type="entry name" value="HOMOSER_DHGENASE"/>
    <property type="match status" value="1"/>
</dbReference>
<evidence type="ECO:0000256" key="3">
    <source>
        <dbReference type="ARBA" id="ARBA00005062"/>
    </source>
</evidence>
<reference evidence="16 17" key="1">
    <citation type="submission" date="2018-02" db="EMBL/GenBank/DDBJ databases">
        <title>Genomic analysis of the strain RR4-38 isolated from a seawater recirculating aquaculture system.</title>
        <authorList>
            <person name="Kim Y.-S."/>
            <person name="Jang Y.H."/>
            <person name="Kim K.-H."/>
        </authorList>
    </citation>
    <scope>NUCLEOTIDE SEQUENCE [LARGE SCALE GENOMIC DNA]</scope>
    <source>
        <strain evidence="16 17">RR4-38</strain>
    </source>
</reference>
<comment type="pathway">
    <text evidence="3 12">Amino-acid biosynthesis; L-methionine biosynthesis via de novo pathway; L-homoserine from L-aspartate: step 3/3.</text>
</comment>
<dbReference type="AlphaFoldDB" id="A0A2S0I0I3"/>
<dbReference type="PANTHER" id="PTHR43070">
    <property type="match status" value="1"/>
</dbReference>
<keyword evidence="9 12" id="KW-0486">Methionine biosynthesis</keyword>
<evidence type="ECO:0000313" key="16">
    <source>
        <dbReference type="EMBL" id="AVI52370.1"/>
    </source>
</evidence>
<protein>
    <recommendedName>
        <fullName evidence="4 12">Homoserine dehydrogenase</fullName>
        <ecNumber evidence="4 12">1.1.1.3</ecNumber>
    </recommendedName>
</protein>
<dbReference type="KEGG" id="aue:C5O00_08320"/>
<keyword evidence="17" id="KW-1185">Reference proteome</keyword>
<evidence type="ECO:0000259" key="15">
    <source>
        <dbReference type="Pfam" id="PF03447"/>
    </source>
</evidence>
<dbReference type="InterPro" id="IPR005106">
    <property type="entry name" value="Asp/hSer_DH_NAD-bd"/>
</dbReference>
<evidence type="ECO:0000256" key="9">
    <source>
        <dbReference type="ARBA" id="ARBA00023167"/>
    </source>
</evidence>